<dbReference type="Pfam" id="PF03663">
    <property type="entry name" value="Glyco_hydro_76"/>
    <property type="match status" value="1"/>
</dbReference>
<dbReference type="PIRSF" id="PIRSF021505">
    <property type="entry name" value="O_gly_hdrol"/>
    <property type="match status" value="1"/>
</dbReference>
<keyword evidence="2" id="KW-1185">Reference proteome</keyword>
<dbReference type="InterPro" id="IPR005198">
    <property type="entry name" value="Glyco_hydro_76"/>
</dbReference>
<dbReference type="InterPro" id="IPR008928">
    <property type="entry name" value="6-hairpin_glycosidase_sf"/>
</dbReference>
<sequence length="360" mass="41625">MLLGYNSINAQNIQSSSKGFYKNEMKSLQAAIQKKFYDSASGYYKEVVTPEKNHNLYSYLWPICAMYQAANEIEKVEPKQHLLEPILKIIRDYYDPAPPAPGYASYLMKFKGGDRFYDDNQWIGITSMDAVTRLKNKKYQAVGNEIYKYMMTGYDTVLTGGIYWQENKKISKNTCSNGPGIILALQLYKATKNKAYLDTALLLYNWVNAHLKSPYSLYYDNIDIKNKRIGRAQFSYNTGTMLQSNVYLYECTKDKKYLKEAISIADSSLPYFYGNNKFRDNYWFNAVLLRGYQHLLQYDNDKKYILGFKKCLDNTLQNDKNEQGLFGKTKPRDLVAHGGLLEILARYALLEGKYDLGSMQ</sequence>
<dbReference type="PANTHER" id="PTHR47791:SF4">
    <property type="entry name" value="(PUTATIVE SECRETED PROTEIN)-RELATED"/>
    <property type="match status" value="1"/>
</dbReference>
<dbReference type="InterPro" id="IPR053169">
    <property type="entry name" value="MUG_Protein"/>
</dbReference>
<dbReference type="SUPFAM" id="SSF48208">
    <property type="entry name" value="Six-hairpin glycosidases"/>
    <property type="match status" value="1"/>
</dbReference>
<accession>A0A512B751</accession>
<evidence type="ECO:0000313" key="1">
    <source>
        <dbReference type="EMBL" id="GEO07786.1"/>
    </source>
</evidence>
<dbReference type="InterPro" id="IPR014512">
    <property type="entry name" value="O_gly_hydro"/>
</dbReference>
<dbReference type="GO" id="GO:0005975">
    <property type="term" value="P:carbohydrate metabolic process"/>
    <property type="evidence" value="ECO:0007669"/>
    <property type="project" value="InterPro"/>
</dbReference>
<name>A0A512B751_9BACT</name>
<dbReference type="EMBL" id="BJYT01000001">
    <property type="protein sequence ID" value="GEO07786.1"/>
    <property type="molecule type" value="Genomic_DNA"/>
</dbReference>
<dbReference type="Gene3D" id="1.50.10.20">
    <property type="match status" value="1"/>
</dbReference>
<dbReference type="PANTHER" id="PTHR47791">
    <property type="entry name" value="MEIOTICALLY UP-REGULATED GENE 191 PROTEIN"/>
    <property type="match status" value="1"/>
</dbReference>
<reference evidence="1 2" key="1">
    <citation type="submission" date="2019-07" db="EMBL/GenBank/DDBJ databases">
        <title>Whole genome shotgun sequence of Segetibacter aerophilus NBRC 106135.</title>
        <authorList>
            <person name="Hosoyama A."/>
            <person name="Uohara A."/>
            <person name="Ohji S."/>
            <person name="Ichikawa N."/>
        </authorList>
    </citation>
    <scope>NUCLEOTIDE SEQUENCE [LARGE SCALE GENOMIC DNA]</scope>
    <source>
        <strain evidence="1 2">NBRC 106135</strain>
    </source>
</reference>
<organism evidence="1 2">
    <name type="scientific">Segetibacter aerophilus</name>
    <dbReference type="NCBI Taxonomy" id="670293"/>
    <lineage>
        <taxon>Bacteria</taxon>
        <taxon>Pseudomonadati</taxon>
        <taxon>Bacteroidota</taxon>
        <taxon>Chitinophagia</taxon>
        <taxon>Chitinophagales</taxon>
        <taxon>Chitinophagaceae</taxon>
        <taxon>Segetibacter</taxon>
    </lineage>
</organism>
<protein>
    <submittedName>
        <fullName evidence="1">Alpha-1,6-mannanase</fullName>
    </submittedName>
</protein>
<evidence type="ECO:0000313" key="2">
    <source>
        <dbReference type="Proteomes" id="UP000321513"/>
    </source>
</evidence>
<dbReference type="AlphaFoldDB" id="A0A512B751"/>
<proteinExistence type="predicted"/>
<gene>
    <name evidence="1" type="ORF">SAE01_02820</name>
</gene>
<dbReference type="Proteomes" id="UP000321513">
    <property type="component" value="Unassembled WGS sequence"/>
</dbReference>
<comment type="caution">
    <text evidence="1">The sequence shown here is derived from an EMBL/GenBank/DDBJ whole genome shotgun (WGS) entry which is preliminary data.</text>
</comment>